<dbReference type="Pfam" id="PF10137">
    <property type="entry name" value="CAP12-PCTIR_TIR"/>
    <property type="match status" value="1"/>
</dbReference>
<name>A0A849VBI2_9GAMM</name>
<evidence type="ECO:0000313" key="2">
    <source>
        <dbReference type="EMBL" id="NOU49051.1"/>
    </source>
</evidence>
<organism evidence="2 3">
    <name type="scientific">Pseudoalteromonas caenipelagi</name>
    <dbReference type="NCBI Taxonomy" id="2726988"/>
    <lineage>
        <taxon>Bacteria</taxon>
        <taxon>Pseudomonadati</taxon>
        <taxon>Pseudomonadota</taxon>
        <taxon>Gammaproteobacteria</taxon>
        <taxon>Alteromonadales</taxon>
        <taxon>Pseudoalteromonadaceae</taxon>
        <taxon>Pseudoalteromonas</taxon>
    </lineage>
</organism>
<dbReference type="EMBL" id="JABBPG010000001">
    <property type="protein sequence ID" value="NOU49051.1"/>
    <property type="molecule type" value="Genomic_DNA"/>
</dbReference>
<protein>
    <submittedName>
        <fullName evidence="2">Nucleotide-binding protein</fullName>
    </submittedName>
</protein>
<sequence>MSNTLKVIEELIEQGEAFTFQNFCSGFSQYGNPNAYSEEWIVWQSRAKTFINAKFGEDSVPAHTLERGLGIRVLGNGQERFTNAKTLILSALKAARASIADEVLPEVGAVEVSAEGVPRSNKVFVVHGHDEKAKHELEIFLTELGLEPVVLHRQADEGNTIIEKFEKHSDVGYAFILLTPDEIAYLSAESDLPEGERKLELRARPNVIFEFGYFVGKLGRSRVCCLHTGAVSLPSDVSGLVYKSFTNSIEESGYSIIKELKAAGYNVAV</sequence>
<dbReference type="InterPro" id="IPR019302">
    <property type="entry name" value="CAP12/PCTIR_TIR_dom"/>
</dbReference>
<reference evidence="2 3" key="1">
    <citation type="submission" date="2020-04" db="EMBL/GenBank/DDBJ databases">
        <title>Pseudoalteromonas caenipelagi sp. nov., isolated from a tidal flat.</title>
        <authorList>
            <person name="Park S."/>
            <person name="Yoon J.-H."/>
        </authorList>
    </citation>
    <scope>NUCLEOTIDE SEQUENCE [LARGE SCALE GENOMIC DNA]</scope>
    <source>
        <strain evidence="2 3">JBTF-M23</strain>
    </source>
</reference>
<dbReference type="Proteomes" id="UP000586305">
    <property type="component" value="Unassembled WGS sequence"/>
</dbReference>
<dbReference type="AlphaFoldDB" id="A0A849VBI2"/>
<evidence type="ECO:0000259" key="1">
    <source>
        <dbReference type="Pfam" id="PF10137"/>
    </source>
</evidence>
<dbReference type="RefSeq" id="WP_171624156.1">
    <property type="nucleotide sequence ID" value="NZ_JABBPG010000001.1"/>
</dbReference>
<accession>A0A849VBI2</accession>
<gene>
    <name evidence="2" type="ORF">HG263_00610</name>
</gene>
<feature type="domain" description="CD-NTase-associated protein 12/Pycsar effector protein TIR" evidence="1">
    <location>
        <begin position="122"/>
        <end position="246"/>
    </location>
</feature>
<dbReference type="GO" id="GO:0050135">
    <property type="term" value="F:NADP+ nucleosidase activity"/>
    <property type="evidence" value="ECO:0007669"/>
    <property type="project" value="InterPro"/>
</dbReference>
<proteinExistence type="predicted"/>
<keyword evidence="3" id="KW-1185">Reference proteome</keyword>
<comment type="caution">
    <text evidence="2">The sequence shown here is derived from an EMBL/GenBank/DDBJ whole genome shotgun (WGS) entry which is preliminary data.</text>
</comment>
<evidence type="ECO:0000313" key="3">
    <source>
        <dbReference type="Proteomes" id="UP000586305"/>
    </source>
</evidence>